<accession>A0A6M3WX97</accession>
<comment type="subcellular location">
    <subcellularLocation>
        <location evidence="1">Membrane</location>
        <topology evidence="1">Multi-pass membrane protein</topology>
    </subcellularLocation>
</comment>
<dbReference type="Pfam" id="PF00902">
    <property type="entry name" value="TatC"/>
    <property type="match status" value="1"/>
</dbReference>
<evidence type="ECO:0000256" key="3">
    <source>
        <dbReference type="ARBA" id="ARBA00022989"/>
    </source>
</evidence>
<evidence type="ECO:0000256" key="4">
    <source>
        <dbReference type="ARBA" id="ARBA00023136"/>
    </source>
</evidence>
<keyword evidence="3 5" id="KW-1133">Transmembrane helix</keyword>
<protein>
    <submittedName>
        <fullName evidence="6">TatC</fullName>
    </submittedName>
</protein>
<keyword evidence="6" id="KW-0496">Mitochondrion</keyword>
<proteinExistence type="predicted"/>
<feature type="transmembrane region" description="Helical" evidence="5">
    <location>
        <begin position="111"/>
        <end position="135"/>
    </location>
</feature>
<evidence type="ECO:0000256" key="5">
    <source>
        <dbReference type="SAM" id="Phobius"/>
    </source>
</evidence>
<evidence type="ECO:0000256" key="1">
    <source>
        <dbReference type="ARBA" id="ARBA00004141"/>
    </source>
</evidence>
<sequence length="269" mass="32629">MKNLNNLPIYIYSNEFLYRAIYIVFNLLLFICVILNQFDTLIFIEIIPFIDLQQKFIVVGVTDLLELLWFLTLTLTPLFAWPLIILHLVHFFRAGWYNYQLYFIKIIFKYVFMVYSFTIIGCHWVLLPNILSLLIQWDNVFTRYKTILHINPQFNILDYVIWMVEFHYTINFWLLIFFSYVIILYLVKKLKANYKTMKYQRKIILFNLITVSFILSPPDLHLQLFTIIFFYIFIELIFFFLCFRLINTITVLKLNTINANYSTTIKKIP</sequence>
<feature type="transmembrane region" description="Helical" evidence="5">
    <location>
        <begin position="166"/>
        <end position="187"/>
    </location>
</feature>
<keyword evidence="2 5" id="KW-0812">Transmembrane</keyword>
<organism evidence="6">
    <name type="scientific">Pterocladia lucida</name>
    <name type="common">Red seaweed</name>
    <name type="synonym">Fucus lucidus</name>
    <dbReference type="NCBI Taxonomy" id="31408"/>
    <lineage>
        <taxon>Eukaryota</taxon>
        <taxon>Rhodophyta</taxon>
        <taxon>Florideophyceae</taxon>
        <taxon>Rhodymeniophycidae</taxon>
        <taxon>Gelidiales</taxon>
        <taxon>Pterocladiaceae</taxon>
        <taxon>Pterocladia</taxon>
    </lineage>
</organism>
<dbReference type="EMBL" id="MT117917">
    <property type="protein sequence ID" value="QJH88457.1"/>
    <property type="molecule type" value="Genomic_DNA"/>
</dbReference>
<gene>
    <name evidence="6" type="primary">tatC</name>
</gene>
<evidence type="ECO:0000313" key="6">
    <source>
        <dbReference type="EMBL" id="QJH88457.1"/>
    </source>
</evidence>
<dbReference type="GO" id="GO:0016020">
    <property type="term" value="C:membrane"/>
    <property type="evidence" value="ECO:0007669"/>
    <property type="project" value="UniProtKB-SubCell"/>
</dbReference>
<name>A0A6M3WX97_PTELU</name>
<dbReference type="AlphaFoldDB" id="A0A6M3WX97"/>
<feature type="transmembrane region" description="Helical" evidence="5">
    <location>
        <begin position="199"/>
        <end position="216"/>
    </location>
</feature>
<geneLocation type="mitochondrion" evidence="6"/>
<evidence type="ECO:0000256" key="2">
    <source>
        <dbReference type="ARBA" id="ARBA00022692"/>
    </source>
</evidence>
<feature type="transmembrane region" description="Helical" evidence="5">
    <location>
        <begin position="20"/>
        <end position="44"/>
    </location>
</feature>
<dbReference type="InterPro" id="IPR002033">
    <property type="entry name" value="TatC"/>
</dbReference>
<reference evidence="6" key="1">
    <citation type="journal article" date="2020" name="J. Phycol.">
        <title>The Organelle Genomes in the Photosynthetic Red Algal Parasite Pterocladiophila hemisphaerica (Florideophyceae, Rhodophyta) Have Elevated Substitution Rates and Extreme Gene Loss in the Plastid Genome.</title>
        <authorList>
            <person name="Preuss M."/>
            <person name="Verbruggen H."/>
            <person name="Zuccarello G.C."/>
        </authorList>
    </citation>
    <scope>NUCLEOTIDE SEQUENCE</scope>
</reference>
<feature type="transmembrane region" description="Helical" evidence="5">
    <location>
        <begin position="222"/>
        <end position="243"/>
    </location>
</feature>
<keyword evidence="4 5" id="KW-0472">Membrane</keyword>